<proteinExistence type="predicted"/>
<accession>A0A182MVY9</accession>
<evidence type="ECO:0000256" key="2">
    <source>
        <dbReference type="SAM" id="SignalP"/>
    </source>
</evidence>
<sequence>MRATYGVPLVLVLCIIQWQVSLAIPRPEFGVNAPVYGSADVAVTAEEGGLLIDKVNNDLDITLSSGYALLTTIKTQLVGIANDFTTKGLLVSDAMETLATSVGPLDGAFAAVQTASTDLITLMASGLTAYFTELNTKLDNSITDMLTDAFDDVTADLTKLNSLLATLKAQLSAAQTAAGWNVLSKAILRKYVSTSLTAAIAQTIISLKANIPLVTYIIANSIENLKDADDYIFASATVVTDALDDVGKGLEALEAEVQQYSDDASQIKAIIDPVVQINFQLSHIDPTGIPKIGDEVGEFYQTYNGDLDTTITAIKAVYDTYKQAIPPVSDGLGTFISNSACTHLHRLVQVLISNGKYADYCFNKYSPRTFALFDKQAREANRCVDLEITRLLKLQEFLVAMAKMLVFNIEDLRENLTICAQSPVQCDTDEMENAFHEVHIAATAHQNSMINIVTYETIASLNRLSACFSTSKSILVLDTIAMVTEINECAEDGPLA</sequence>
<reference evidence="3" key="2">
    <citation type="submission" date="2020-05" db="UniProtKB">
        <authorList>
            <consortium name="EnsemblMetazoa"/>
        </authorList>
    </citation>
    <scope>IDENTIFICATION</scope>
    <source>
        <strain evidence="3">A-37</strain>
    </source>
</reference>
<dbReference type="EMBL" id="AXCM01011309">
    <property type="status" value="NOT_ANNOTATED_CDS"/>
    <property type="molecule type" value="Genomic_DNA"/>
</dbReference>
<evidence type="ECO:0008006" key="5">
    <source>
        <dbReference type="Google" id="ProtNLM"/>
    </source>
</evidence>
<reference evidence="4" key="1">
    <citation type="submission" date="2013-09" db="EMBL/GenBank/DDBJ databases">
        <title>The Genome Sequence of Anopheles culicifacies species A.</title>
        <authorList>
            <consortium name="The Broad Institute Genomics Platform"/>
            <person name="Neafsey D.E."/>
            <person name="Besansky N."/>
            <person name="Howell P."/>
            <person name="Walton C."/>
            <person name="Young S.K."/>
            <person name="Zeng Q."/>
            <person name="Gargeya S."/>
            <person name="Fitzgerald M."/>
            <person name="Haas B."/>
            <person name="Abouelleil A."/>
            <person name="Allen A.W."/>
            <person name="Alvarado L."/>
            <person name="Arachchi H.M."/>
            <person name="Berlin A.M."/>
            <person name="Chapman S.B."/>
            <person name="Gainer-Dewar J."/>
            <person name="Goldberg J."/>
            <person name="Griggs A."/>
            <person name="Gujja S."/>
            <person name="Hansen M."/>
            <person name="Howarth C."/>
            <person name="Imamovic A."/>
            <person name="Ireland A."/>
            <person name="Larimer J."/>
            <person name="McCowan C."/>
            <person name="Murphy C."/>
            <person name="Pearson M."/>
            <person name="Poon T.W."/>
            <person name="Priest M."/>
            <person name="Roberts A."/>
            <person name="Saif S."/>
            <person name="Shea T."/>
            <person name="Sisk P."/>
            <person name="Sykes S."/>
            <person name="Wortman J."/>
            <person name="Nusbaum C."/>
            <person name="Birren B."/>
        </authorList>
    </citation>
    <scope>NUCLEOTIDE SEQUENCE [LARGE SCALE GENOMIC DNA]</scope>
    <source>
        <strain evidence="4">A-37</strain>
    </source>
</reference>
<feature type="signal peptide" evidence="2">
    <location>
        <begin position="1"/>
        <end position="23"/>
    </location>
</feature>
<dbReference type="VEuPathDB" id="VectorBase:ACUA027592"/>
<feature type="chain" id="PRO_5008128885" description="Protein TsetseEP domain-containing protein" evidence="2">
    <location>
        <begin position="24"/>
        <end position="496"/>
    </location>
</feature>
<feature type="coiled-coil region" evidence="1">
    <location>
        <begin position="243"/>
        <end position="270"/>
    </location>
</feature>
<dbReference type="Proteomes" id="UP000075883">
    <property type="component" value="Unassembled WGS sequence"/>
</dbReference>
<evidence type="ECO:0000256" key="1">
    <source>
        <dbReference type="SAM" id="Coils"/>
    </source>
</evidence>
<protein>
    <recommendedName>
        <fullName evidence="5">Protein TsetseEP domain-containing protein</fullName>
    </recommendedName>
</protein>
<keyword evidence="2" id="KW-0732">Signal</keyword>
<keyword evidence="1" id="KW-0175">Coiled coil</keyword>
<evidence type="ECO:0000313" key="4">
    <source>
        <dbReference type="Proteomes" id="UP000075883"/>
    </source>
</evidence>
<name>A0A182MVY9_9DIPT</name>
<evidence type="ECO:0000313" key="3">
    <source>
        <dbReference type="EnsemblMetazoa" id="ACUA027592-PA"/>
    </source>
</evidence>
<organism evidence="3 4">
    <name type="scientific">Anopheles culicifacies</name>
    <dbReference type="NCBI Taxonomy" id="139723"/>
    <lineage>
        <taxon>Eukaryota</taxon>
        <taxon>Metazoa</taxon>
        <taxon>Ecdysozoa</taxon>
        <taxon>Arthropoda</taxon>
        <taxon>Hexapoda</taxon>
        <taxon>Insecta</taxon>
        <taxon>Pterygota</taxon>
        <taxon>Neoptera</taxon>
        <taxon>Endopterygota</taxon>
        <taxon>Diptera</taxon>
        <taxon>Nematocera</taxon>
        <taxon>Culicoidea</taxon>
        <taxon>Culicidae</taxon>
        <taxon>Anophelinae</taxon>
        <taxon>Anopheles</taxon>
        <taxon>culicifacies species complex</taxon>
    </lineage>
</organism>
<dbReference type="AlphaFoldDB" id="A0A182MVY9"/>
<keyword evidence="4" id="KW-1185">Reference proteome</keyword>
<dbReference type="EnsemblMetazoa" id="ACUA027592-RA">
    <property type="protein sequence ID" value="ACUA027592-PA"/>
    <property type="gene ID" value="ACUA027592"/>
</dbReference>